<dbReference type="Proteomes" id="UP000509510">
    <property type="component" value="Chromosome V"/>
</dbReference>
<dbReference type="KEGG" id="trg:TRUGW13939_08774"/>
<feature type="compositionally biased region" description="Low complexity" evidence="1">
    <location>
        <begin position="1"/>
        <end position="19"/>
    </location>
</feature>
<dbReference type="EMBL" id="CP055902">
    <property type="protein sequence ID" value="QKX61622.1"/>
    <property type="molecule type" value="Genomic_DNA"/>
</dbReference>
<protein>
    <submittedName>
        <fullName evidence="2">Uncharacterized protein</fullName>
    </submittedName>
</protein>
<dbReference type="RefSeq" id="XP_035347796.1">
    <property type="nucleotide sequence ID" value="XM_035491903.1"/>
</dbReference>
<sequence length="119" mass="13181">MSAPAPAPGSSLAAGSGPSPAGPPPGDFDLDLDIDTLCRCEFVRHLGQEVHRVFRHYEQVPNEQEAANWLRDYREDLRLLWGVLGGDDPNTKNNMLARVKSKFPGFDAWRRGLGPAPWE</sequence>
<evidence type="ECO:0000256" key="1">
    <source>
        <dbReference type="SAM" id="MobiDB-lite"/>
    </source>
</evidence>
<proteinExistence type="predicted"/>
<dbReference type="GeneID" id="55996262"/>
<dbReference type="AlphaFoldDB" id="A0A7H8R5I6"/>
<keyword evidence="3" id="KW-1185">Reference proteome</keyword>
<name>A0A7H8R5I6_TALRU</name>
<gene>
    <name evidence="2" type="ORF">TRUGW13939_08774</name>
</gene>
<dbReference type="OrthoDB" id="4522500at2759"/>
<accession>A0A7H8R5I6</accession>
<evidence type="ECO:0000313" key="2">
    <source>
        <dbReference type="EMBL" id="QKX61622.1"/>
    </source>
</evidence>
<evidence type="ECO:0000313" key="3">
    <source>
        <dbReference type="Proteomes" id="UP000509510"/>
    </source>
</evidence>
<feature type="region of interest" description="Disordered" evidence="1">
    <location>
        <begin position="1"/>
        <end position="28"/>
    </location>
</feature>
<organism evidence="2 3">
    <name type="scientific">Talaromyces rugulosus</name>
    <name type="common">Penicillium rugulosum</name>
    <dbReference type="NCBI Taxonomy" id="121627"/>
    <lineage>
        <taxon>Eukaryota</taxon>
        <taxon>Fungi</taxon>
        <taxon>Dikarya</taxon>
        <taxon>Ascomycota</taxon>
        <taxon>Pezizomycotina</taxon>
        <taxon>Eurotiomycetes</taxon>
        <taxon>Eurotiomycetidae</taxon>
        <taxon>Eurotiales</taxon>
        <taxon>Trichocomaceae</taxon>
        <taxon>Talaromyces</taxon>
        <taxon>Talaromyces sect. Islandici</taxon>
    </lineage>
</organism>
<reference evidence="3" key="1">
    <citation type="submission" date="2020-06" db="EMBL/GenBank/DDBJ databases">
        <title>A chromosome-scale genome assembly of Talaromyces rugulosus W13939.</title>
        <authorList>
            <person name="Wang B."/>
            <person name="Guo L."/>
            <person name="Ye K."/>
            <person name="Wang L."/>
        </authorList>
    </citation>
    <scope>NUCLEOTIDE SEQUENCE [LARGE SCALE GENOMIC DNA]</scope>
    <source>
        <strain evidence="3">W13939</strain>
    </source>
</reference>